<dbReference type="RefSeq" id="WP_139170183.1">
    <property type="nucleotide sequence ID" value="NZ_BKAT01000046.1"/>
</dbReference>
<organism evidence="1 2">
    <name type="scientific">Chitinophaga terrae</name>
    <name type="common">ex Kim and Jung 2007</name>
    <dbReference type="NCBI Taxonomy" id="408074"/>
    <lineage>
        <taxon>Bacteria</taxon>
        <taxon>Pseudomonadati</taxon>
        <taxon>Bacteroidota</taxon>
        <taxon>Chitinophagia</taxon>
        <taxon>Chitinophagales</taxon>
        <taxon>Chitinophagaceae</taxon>
        <taxon>Chitinophaga</taxon>
    </lineage>
</organism>
<evidence type="ECO:0000313" key="2">
    <source>
        <dbReference type="Proteomes" id="UP000199656"/>
    </source>
</evidence>
<accession>A0A1H4DC95</accession>
<dbReference type="Proteomes" id="UP000199656">
    <property type="component" value="Unassembled WGS sequence"/>
</dbReference>
<name>A0A1H4DC95_9BACT</name>
<dbReference type="AlphaFoldDB" id="A0A1H4DC95"/>
<dbReference type="OrthoDB" id="980645at2"/>
<sequence length="123" mass="14320">MKLIPIICIFFGLLLQNFSKSVIYVQFWMNQTYIANNLCENRDKPKMHCNGKCHLKKELEKDTQQDKNNSTNKEKFEVMFVENVPGFSSFSVENELTQTAHYKEPFLVIPSFSIFHPPRALAA</sequence>
<dbReference type="STRING" id="408074.SAMN05660909_03035"/>
<evidence type="ECO:0000313" key="1">
    <source>
        <dbReference type="EMBL" id="SEA70198.1"/>
    </source>
</evidence>
<keyword evidence="2" id="KW-1185">Reference proteome</keyword>
<protein>
    <submittedName>
        <fullName evidence="1">Uncharacterized protein</fullName>
    </submittedName>
</protein>
<proteinExistence type="predicted"/>
<reference evidence="2" key="1">
    <citation type="submission" date="2016-10" db="EMBL/GenBank/DDBJ databases">
        <authorList>
            <person name="Varghese N."/>
            <person name="Submissions S."/>
        </authorList>
    </citation>
    <scope>NUCLEOTIDE SEQUENCE [LARGE SCALE GENOMIC DNA]</scope>
    <source>
        <strain evidence="2">DSM 23920</strain>
    </source>
</reference>
<dbReference type="EMBL" id="FNRL01000013">
    <property type="protein sequence ID" value="SEA70198.1"/>
    <property type="molecule type" value="Genomic_DNA"/>
</dbReference>
<gene>
    <name evidence="1" type="ORF">SAMN05660909_03035</name>
</gene>